<dbReference type="EMBL" id="NTBI01000011">
    <property type="protein sequence ID" value="PAX15962.1"/>
    <property type="molecule type" value="Genomic_DNA"/>
</dbReference>
<accession>A0A2A2T358</accession>
<dbReference type="GeneID" id="93875024"/>
<gene>
    <name evidence="4" type="ORF">CLI92_11375</name>
</gene>
<feature type="chain" id="PRO_5013127510" description="Lysozyme inhibitor LprI-like N-terminal domain-containing protein" evidence="2">
    <location>
        <begin position="38"/>
        <end position="221"/>
    </location>
</feature>
<proteinExistence type="predicted"/>
<dbReference type="InterPro" id="IPR009739">
    <property type="entry name" value="LprI-like_N"/>
</dbReference>
<dbReference type="Pfam" id="PF07007">
    <property type="entry name" value="LprI"/>
    <property type="match status" value="1"/>
</dbReference>
<reference evidence="4 5" key="1">
    <citation type="submission" date="2017-08" db="EMBL/GenBank/DDBJ databases">
        <title>WGS of Clinical strains of the CDC Group NO-1 linked to zoonotic infections in humans.</title>
        <authorList>
            <person name="Bernier A.-M."/>
            <person name="Bernard K."/>
        </authorList>
    </citation>
    <scope>NUCLEOTIDE SEQUENCE [LARGE SCALE GENOMIC DNA]</scope>
    <source>
        <strain evidence="4 5">NML91-0035</strain>
    </source>
</reference>
<dbReference type="RefSeq" id="WP_095541690.1">
    <property type="nucleotide sequence ID" value="NZ_NSJC01000003.1"/>
</dbReference>
<evidence type="ECO:0000256" key="2">
    <source>
        <dbReference type="SAM" id="SignalP"/>
    </source>
</evidence>
<evidence type="ECO:0000259" key="3">
    <source>
        <dbReference type="Pfam" id="PF07007"/>
    </source>
</evidence>
<name>A0A2A2T358_9BURK</name>
<dbReference type="AlphaFoldDB" id="A0A2A2T358"/>
<dbReference type="PANTHER" id="PTHR39176:SF1">
    <property type="entry name" value="PERIPLASMIC PROTEIN"/>
    <property type="match status" value="1"/>
</dbReference>
<evidence type="ECO:0000313" key="5">
    <source>
        <dbReference type="Proteomes" id="UP000217780"/>
    </source>
</evidence>
<evidence type="ECO:0000256" key="1">
    <source>
        <dbReference type="SAM" id="MobiDB-lite"/>
    </source>
</evidence>
<organism evidence="4 5">
    <name type="scientific">Vandammella animalimorsus</name>
    <dbReference type="NCBI Taxonomy" id="2029117"/>
    <lineage>
        <taxon>Bacteria</taxon>
        <taxon>Pseudomonadati</taxon>
        <taxon>Pseudomonadota</taxon>
        <taxon>Betaproteobacteria</taxon>
        <taxon>Burkholderiales</taxon>
        <taxon>Comamonadaceae</taxon>
        <taxon>Vandammella</taxon>
    </lineage>
</organism>
<protein>
    <recommendedName>
        <fullName evidence="3">Lysozyme inhibitor LprI-like N-terminal domain-containing protein</fullName>
    </recommendedName>
</protein>
<keyword evidence="2" id="KW-0732">Signal</keyword>
<dbReference type="PANTHER" id="PTHR39176">
    <property type="entry name" value="PERIPLASMIC PROTEIN-RELATED"/>
    <property type="match status" value="1"/>
</dbReference>
<sequence length="221" mass="24086">MPMKPLNCQRPKGLAPQALRWRPAVLALLASPLLALAQQPEPEPQQAQPPLYTEDYGRCLERADAVNAEIIDCMAKELAVQDGRLNTHYQALRAQLSAQRKEQLKQAQRLWLQYRDAHCEFLFDPNGGTITRLLANDCTLRETALRAQELQGLAETGLFEDVSSSPAQEAQPGASANTANTANTANAAGAVQKAAQPDEAGWPALLQQLRQRAQAQSAAGR</sequence>
<evidence type="ECO:0000313" key="4">
    <source>
        <dbReference type="EMBL" id="PAX15962.1"/>
    </source>
</evidence>
<feature type="signal peptide" evidence="2">
    <location>
        <begin position="1"/>
        <end position="37"/>
    </location>
</feature>
<comment type="caution">
    <text evidence="4">The sequence shown here is derived from an EMBL/GenBank/DDBJ whole genome shotgun (WGS) entry which is preliminary data.</text>
</comment>
<feature type="domain" description="Lysozyme inhibitor LprI-like N-terminal" evidence="3">
    <location>
        <begin position="63"/>
        <end position="150"/>
    </location>
</feature>
<dbReference type="Gene3D" id="1.20.1270.180">
    <property type="match status" value="1"/>
</dbReference>
<dbReference type="Proteomes" id="UP000217780">
    <property type="component" value="Unassembled WGS sequence"/>
</dbReference>
<feature type="region of interest" description="Disordered" evidence="1">
    <location>
        <begin position="162"/>
        <end position="182"/>
    </location>
</feature>